<dbReference type="Proteomes" id="UP001207626">
    <property type="component" value="Unassembled WGS sequence"/>
</dbReference>
<keyword evidence="2" id="KW-1003">Cell membrane</keyword>
<dbReference type="SMART" id="SM00382">
    <property type="entry name" value="AAA"/>
    <property type="match status" value="1"/>
</dbReference>
<sequence>MIELQNVHKVYAGKEKSVAALKEINLKVEPGDIFGVIGFSGAGKSTLIRTINFLERPSSGHVIVDNKELGSLTSKQLREARKRIGMIFQNFNLLDSKTVFKNVAIPLILNGTDKAQIAQRVHELLTFVGLEDKAHSYPSELSGGQKQRVGIARALATNPSVLLCDEATSALDPQTTASILQLLERINRQYNITILIITHEMQVIKNICNRVAVMENGEIIEQGNVLDVFGNPQAETTKSFVSTVIHDEAPPSILDSIRNAQGDSRFFKLKFIGNSAQKSLLFDIAKKFDVQVDILFATATEMQGTTLNNFMIELTGAEPEVEQAYHFMTKQHITVEEVMKYE</sequence>
<dbReference type="Pfam" id="PF00005">
    <property type="entry name" value="ABC_tran"/>
    <property type="match status" value="1"/>
</dbReference>
<dbReference type="Gene3D" id="3.30.70.260">
    <property type="match status" value="1"/>
</dbReference>
<feature type="domain" description="ABC transporter" evidence="8">
    <location>
        <begin position="2"/>
        <end position="241"/>
    </location>
</feature>
<dbReference type="GO" id="GO:0005524">
    <property type="term" value="F:ATP binding"/>
    <property type="evidence" value="ECO:0007669"/>
    <property type="project" value="UniProtKB-KW"/>
</dbReference>
<evidence type="ECO:0000256" key="5">
    <source>
        <dbReference type="ARBA" id="ARBA00022967"/>
    </source>
</evidence>
<dbReference type="InterPro" id="IPR003439">
    <property type="entry name" value="ABC_transporter-like_ATP-bd"/>
</dbReference>
<evidence type="ECO:0000313" key="10">
    <source>
        <dbReference type="Proteomes" id="UP001207626"/>
    </source>
</evidence>
<keyword evidence="7" id="KW-0472">Membrane</keyword>
<dbReference type="InterPro" id="IPR045865">
    <property type="entry name" value="ACT-like_dom_sf"/>
</dbReference>
<protein>
    <submittedName>
        <fullName evidence="9">Methionine ABC transporter ATP-binding protein</fullName>
    </submittedName>
</protein>
<dbReference type="InterPro" id="IPR017871">
    <property type="entry name" value="ABC_transporter-like_CS"/>
</dbReference>
<keyword evidence="5" id="KW-1278">Translocase</keyword>
<keyword evidence="1" id="KW-0813">Transport</keyword>
<keyword evidence="10" id="KW-1185">Reference proteome</keyword>
<evidence type="ECO:0000256" key="3">
    <source>
        <dbReference type="ARBA" id="ARBA00022741"/>
    </source>
</evidence>
<evidence type="ECO:0000256" key="4">
    <source>
        <dbReference type="ARBA" id="ARBA00022840"/>
    </source>
</evidence>
<proteinExistence type="predicted"/>
<dbReference type="RefSeq" id="WP_087432046.1">
    <property type="nucleotide sequence ID" value="NZ_JAMDLV010000027.1"/>
</dbReference>
<gene>
    <name evidence="9" type="ORF">M5X09_27715</name>
</gene>
<evidence type="ECO:0000256" key="7">
    <source>
        <dbReference type="ARBA" id="ARBA00023136"/>
    </source>
</evidence>
<keyword evidence="4 9" id="KW-0067">ATP-binding</keyword>
<dbReference type="InterPro" id="IPR041701">
    <property type="entry name" value="MetN_ABC"/>
</dbReference>
<name>A0ABT4E1A1_9BACL</name>
<reference evidence="9 10" key="1">
    <citation type="submission" date="2022-05" db="EMBL/GenBank/DDBJ databases">
        <title>Genome Sequencing of Bee-Associated Microbes.</title>
        <authorList>
            <person name="Dunlap C."/>
        </authorList>
    </citation>
    <scope>NUCLEOTIDE SEQUENCE [LARGE SCALE GENOMIC DNA]</scope>
    <source>
        <strain evidence="9 10">NRRL NRS-1438</strain>
    </source>
</reference>
<dbReference type="InterPro" id="IPR027417">
    <property type="entry name" value="P-loop_NTPase"/>
</dbReference>
<dbReference type="CDD" id="cd03258">
    <property type="entry name" value="ABC_MetN_methionine_transporter"/>
    <property type="match status" value="1"/>
</dbReference>
<dbReference type="PROSITE" id="PS50893">
    <property type="entry name" value="ABC_TRANSPORTER_2"/>
    <property type="match status" value="1"/>
</dbReference>
<dbReference type="InterPro" id="IPR018449">
    <property type="entry name" value="NIL_domain"/>
</dbReference>
<keyword evidence="6" id="KW-0029">Amino-acid transport</keyword>
<dbReference type="Gene3D" id="3.40.50.300">
    <property type="entry name" value="P-loop containing nucleotide triphosphate hydrolases"/>
    <property type="match status" value="1"/>
</dbReference>
<accession>A0ABT4E1A1</accession>
<evidence type="ECO:0000313" key="9">
    <source>
        <dbReference type="EMBL" id="MCY9523392.1"/>
    </source>
</evidence>
<dbReference type="SMART" id="SM00930">
    <property type="entry name" value="NIL"/>
    <property type="match status" value="1"/>
</dbReference>
<keyword evidence="3" id="KW-0547">Nucleotide-binding</keyword>
<evidence type="ECO:0000256" key="1">
    <source>
        <dbReference type="ARBA" id="ARBA00022448"/>
    </source>
</evidence>
<comment type="caution">
    <text evidence="9">The sequence shown here is derived from an EMBL/GenBank/DDBJ whole genome shotgun (WGS) entry which is preliminary data.</text>
</comment>
<evidence type="ECO:0000256" key="2">
    <source>
        <dbReference type="ARBA" id="ARBA00022475"/>
    </source>
</evidence>
<dbReference type="EMBL" id="JAMDLW010000066">
    <property type="protein sequence ID" value="MCY9523392.1"/>
    <property type="molecule type" value="Genomic_DNA"/>
</dbReference>
<evidence type="ECO:0000259" key="8">
    <source>
        <dbReference type="PROSITE" id="PS50893"/>
    </source>
</evidence>
<dbReference type="PANTHER" id="PTHR43166">
    <property type="entry name" value="AMINO ACID IMPORT ATP-BINDING PROTEIN"/>
    <property type="match status" value="1"/>
</dbReference>
<dbReference type="SUPFAM" id="SSF55021">
    <property type="entry name" value="ACT-like"/>
    <property type="match status" value="1"/>
</dbReference>
<organism evidence="9 10">
    <name type="scientific">Paenibacillus apiarius</name>
    <dbReference type="NCBI Taxonomy" id="46240"/>
    <lineage>
        <taxon>Bacteria</taxon>
        <taxon>Bacillati</taxon>
        <taxon>Bacillota</taxon>
        <taxon>Bacilli</taxon>
        <taxon>Bacillales</taxon>
        <taxon>Paenibacillaceae</taxon>
        <taxon>Paenibacillus</taxon>
    </lineage>
</organism>
<dbReference type="SUPFAM" id="SSF52540">
    <property type="entry name" value="P-loop containing nucleoside triphosphate hydrolases"/>
    <property type="match status" value="1"/>
</dbReference>
<dbReference type="PROSITE" id="PS00211">
    <property type="entry name" value="ABC_TRANSPORTER_1"/>
    <property type="match status" value="1"/>
</dbReference>
<dbReference type="PANTHER" id="PTHR43166:SF30">
    <property type="entry name" value="METHIONINE IMPORT ATP-BINDING PROTEIN METN"/>
    <property type="match status" value="1"/>
</dbReference>
<dbReference type="Pfam" id="PF09383">
    <property type="entry name" value="NIL"/>
    <property type="match status" value="1"/>
</dbReference>
<evidence type="ECO:0000256" key="6">
    <source>
        <dbReference type="ARBA" id="ARBA00022970"/>
    </source>
</evidence>
<dbReference type="InterPro" id="IPR003593">
    <property type="entry name" value="AAA+_ATPase"/>
</dbReference>
<dbReference type="InterPro" id="IPR050086">
    <property type="entry name" value="MetN_ABC_transporter-like"/>
</dbReference>